<dbReference type="OrthoDB" id="22524at2759"/>
<dbReference type="AlphaFoldDB" id="A0A8J4PJP0"/>
<evidence type="ECO:0000256" key="1">
    <source>
        <dbReference type="ARBA" id="ARBA00022737"/>
    </source>
</evidence>
<sequence length="872" mass="99732">MIDHKNTVSQDLIVDFQGAQHDIQSIKLTDQHSVRFVQHILSQQQYSTLQSLDIYDYTKELNVNLIPHSITSLRCRSPVLIPDYVTLNHLEYSLSNCTLVFRSNDRSIVKEQIPLEYDINTSTFTPQPSRTIEEFILKAEINSKQKDIICFPKPNALIRKVDINYKMLLPDSVKVLVSNQLPINYPDSLETIILLGSFDYSTIQSIPSTVRNLHLSLDKRNISTFMKLNHDTNECFKDRYTNSLIDQSSTTPTIKTLTQESFFRIWRHKYLKNKINQCNQPKVIIFRQTIINKESFLYFLSPFEGRSTTKRQLKVKLEHISVLVQGVTQYSIKSCKKQSHLLMLLPKSVYKLCVHGSDVMKTDIPSTVRHLAIEIIHKDLIPSSIETLEFKTKYNCIKLELLQESIPSTVRSVILSTQCLLNERFITPQVLYFFKERGLFNNDKVVCQIYDGQEISLSTTVLIWRLDQMITVNVIPFGVKRIIFGHRFNQAISQGTIPTSVTEINFGNGFNQSLANLHLPFSLKYLSFNQIDQPIIPHTLPPSIITLSIKRYAPQYHESLIHLPKSIKYLKIGQVKLKQDYNNDTIKFKVCSIYSNPKEQDSSLVSTINNNLEQYEDETISDLQIDIATRTTTSTLNIHINFNINVAIPSGSLDHLNIKSIEFSRSFNQSLSIGSIPSCTKKLVYSRDSTFNQTINPLSISCIESLDLGYSFNQQISSPLPSSLTELHLSNSFNHPIKQGILPHGLKILSFGQCFNQIIQHGVVPITVEELTLYKLHPLQSDLGFIPDSVYKLTLVCFNNNEILATLPPSIRHIVIGCDNDVANNHNCGGLYFKQTIPKSITHFTLLNNKQQEIFHCCPSNKLINYKGLWRE</sequence>
<keyword evidence="1" id="KW-0677">Repeat</keyword>
<evidence type="ECO:0000313" key="3">
    <source>
        <dbReference type="Proteomes" id="UP000695562"/>
    </source>
</evidence>
<dbReference type="InterPro" id="IPR051251">
    <property type="entry name" value="STK_FNIP-Repeat"/>
</dbReference>
<name>A0A8J4PJP0_9MYCE</name>
<proteinExistence type="predicted"/>
<accession>A0A8J4PJP0</accession>
<protein>
    <recommendedName>
        <fullName evidence="4">FNIP repeat-containing protein</fullName>
    </recommendedName>
</protein>
<keyword evidence="3" id="KW-1185">Reference proteome</keyword>
<dbReference type="PANTHER" id="PTHR32134:SF92">
    <property type="entry name" value="FNIP REPEAT-CONTAINING PROTEIN"/>
    <property type="match status" value="1"/>
</dbReference>
<comment type="caution">
    <text evidence="2">The sequence shown here is derived from an EMBL/GenBank/DDBJ whole genome shotgun (WGS) entry which is preliminary data.</text>
</comment>
<dbReference type="Proteomes" id="UP000695562">
    <property type="component" value="Unassembled WGS sequence"/>
</dbReference>
<dbReference type="EMBL" id="AJWJ01000853">
    <property type="protein sequence ID" value="KAF2068757.1"/>
    <property type="molecule type" value="Genomic_DNA"/>
</dbReference>
<evidence type="ECO:0000313" key="2">
    <source>
        <dbReference type="EMBL" id="KAF2068757.1"/>
    </source>
</evidence>
<dbReference type="InterPro" id="IPR008615">
    <property type="entry name" value="FNIP"/>
</dbReference>
<reference evidence="2" key="1">
    <citation type="submission" date="2020-01" db="EMBL/GenBank/DDBJ databases">
        <title>Development of genomics and gene disruption for Polysphondylium violaceum indicates a role for the polyketide synthase stlB in stalk morphogenesis.</title>
        <authorList>
            <person name="Narita B."/>
            <person name="Kawabe Y."/>
            <person name="Kin K."/>
            <person name="Saito T."/>
            <person name="Gibbs R."/>
            <person name="Kuspa A."/>
            <person name="Muzny D."/>
            <person name="Queller D."/>
            <person name="Richards S."/>
            <person name="Strassman J."/>
            <person name="Sucgang R."/>
            <person name="Worley K."/>
            <person name="Schaap P."/>
        </authorList>
    </citation>
    <scope>NUCLEOTIDE SEQUENCE</scope>
    <source>
        <strain evidence="2">QSvi11</strain>
    </source>
</reference>
<organism evidence="2 3">
    <name type="scientific">Polysphondylium violaceum</name>
    <dbReference type="NCBI Taxonomy" id="133409"/>
    <lineage>
        <taxon>Eukaryota</taxon>
        <taxon>Amoebozoa</taxon>
        <taxon>Evosea</taxon>
        <taxon>Eumycetozoa</taxon>
        <taxon>Dictyostelia</taxon>
        <taxon>Dictyosteliales</taxon>
        <taxon>Dictyosteliaceae</taxon>
        <taxon>Polysphondylium</taxon>
    </lineage>
</organism>
<gene>
    <name evidence="2" type="ORF">CYY_009919</name>
</gene>
<evidence type="ECO:0008006" key="4">
    <source>
        <dbReference type="Google" id="ProtNLM"/>
    </source>
</evidence>
<dbReference type="PANTHER" id="PTHR32134">
    <property type="entry name" value="FNIP REPEAT-CONTAINING PROTEIN"/>
    <property type="match status" value="1"/>
</dbReference>
<dbReference type="Pfam" id="PF05725">
    <property type="entry name" value="FNIP"/>
    <property type="match status" value="4"/>
</dbReference>